<keyword evidence="3" id="KW-1185">Reference proteome</keyword>
<reference evidence="2 3" key="1">
    <citation type="submission" date="2018-09" db="EMBL/GenBank/DDBJ databases">
        <authorList>
            <person name="Tagini F."/>
        </authorList>
    </citation>
    <scope>NUCLEOTIDE SEQUENCE [LARGE SCALE GENOMIC DNA]</scope>
    <source>
        <strain evidence="2 3">MK142</strain>
    </source>
</reference>
<feature type="compositionally biased region" description="Low complexity" evidence="1">
    <location>
        <begin position="276"/>
        <end position="324"/>
    </location>
</feature>
<gene>
    <name evidence="2" type="ORF">LAUMK142_04927</name>
</gene>
<evidence type="ECO:0000256" key="1">
    <source>
        <dbReference type="SAM" id="MobiDB-lite"/>
    </source>
</evidence>
<sequence>MDANGIGSESVLAVTIKAGRFPSSSTLTALESSGGALAEQRRLLGAALDRHSHFRQRLQSALQGQAGDAALAAHDGNRKLWEAHEDLYGPAADAVTNAVGELRRLQTMLQDLIDDKEPAFQAALDRGDHVAAQSILAAAAGEADTIVDEHAANAEGHIKAVNFEAPLPLGPAPSEGPKPKPPGGKQKHDKWSGSSQPAEGSSAKWSEDGDAGLDGAAAEGNGGDQHDKWALTGPDPSPLTQSGKWGPSPNGPGMTPPLPASPLGSGGGSGGGGGRMLSLGSGSPSLASGFPSQLGSGTVPASAAPSAGAVSPASAAPLANSGSSFQSGLASGMGATSGMTASATPPAQPQQPMASTQPPVAAPSAAGPGMGPAGVGPGSGWTAQPVDSAGVSGGHGAGSAPIAGGGGMMPPPGMTASPLAPYSPPGAGAAGAGSGVPSSPTSPAGGSSTAGAGAGGGSGPTGGGPGAPPMLTGNPGSSGAMSALAGSSSDVNPDLVTAQRILGELAHGSEASKMLVLWAVVVLRSPVGTHIAVANNVGGGAYLPTTVYLPSTVRLAVSDPALPLGWADVWMGCQFPSKIVADYADRLTKVVADASVSALATTEMWTDPPHDFAGDFAAIDHRDALRLVNGAPKLDAAHQHRLAVIDPGLYQRVNGLDRGGNISAWAAATLTRIVFEEAMKPDDTGAPLVEQADGQMLEAVSGGAATATMWGAYDRAAAQRHGGAAMWPDQHAPRDNYDSDVTRAITLWYTHYYRMGRMIELIQCWKAEPPRLAEIAYCGIKAGFGATVVTTIAAMEQHLAQERRRP</sequence>
<name>A0A498QY21_9MYCO</name>
<feature type="compositionally biased region" description="Low complexity" evidence="1">
    <location>
        <begin position="477"/>
        <end position="488"/>
    </location>
</feature>
<protein>
    <submittedName>
        <fullName evidence="2">Uncharacterized protein</fullName>
    </submittedName>
</protein>
<accession>A0A498QY21</accession>
<feature type="compositionally biased region" description="Low complexity" evidence="1">
    <location>
        <begin position="435"/>
        <end position="451"/>
    </location>
</feature>
<feature type="compositionally biased region" description="Gly residues" evidence="1">
    <location>
        <begin position="264"/>
        <end position="275"/>
    </location>
</feature>
<feature type="compositionally biased region" description="Gly residues" evidence="1">
    <location>
        <begin position="452"/>
        <end position="465"/>
    </location>
</feature>
<proteinExistence type="predicted"/>
<dbReference type="Proteomes" id="UP000268285">
    <property type="component" value="Unassembled WGS sequence"/>
</dbReference>
<feature type="compositionally biased region" description="Gly residues" evidence="1">
    <location>
        <begin position="391"/>
        <end position="408"/>
    </location>
</feature>
<feature type="compositionally biased region" description="Gly residues" evidence="1">
    <location>
        <begin position="368"/>
        <end position="379"/>
    </location>
</feature>
<dbReference type="EMBL" id="UPHU01000001">
    <property type="protein sequence ID" value="VBA55040.1"/>
    <property type="molecule type" value="Genomic_DNA"/>
</dbReference>
<feature type="compositionally biased region" description="Low complexity" evidence="1">
    <location>
        <begin position="339"/>
        <end position="367"/>
    </location>
</feature>
<feature type="region of interest" description="Disordered" evidence="1">
    <location>
        <begin position="165"/>
        <end position="488"/>
    </location>
</feature>
<feature type="compositionally biased region" description="Pro residues" evidence="1">
    <location>
        <begin position="168"/>
        <end position="182"/>
    </location>
</feature>
<evidence type="ECO:0000313" key="3">
    <source>
        <dbReference type="Proteomes" id="UP000268285"/>
    </source>
</evidence>
<dbReference type="AlphaFoldDB" id="A0A498QY21"/>
<evidence type="ECO:0000313" key="2">
    <source>
        <dbReference type="EMBL" id="VBA55040.1"/>
    </source>
</evidence>
<organism evidence="2 3">
    <name type="scientific">Mycobacterium pseudokansasii</name>
    <dbReference type="NCBI Taxonomy" id="2341080"/>
    <lineage>
        <taxon>Bacteria</taxon>
        <taxon>Bacillati</taxon>
        <taxon>Actinomycetota</taxon>
        <taxon>Actinomycetes</taxon>
        <taxon>Mycobacteriales</taxon>
        <taxon>Mycobacteriaceae</taxon>
        <taxon>Mycobacterium</taxon>
    </lineage>
</organism>